<dbReference type="CDD" id="cd09274">
    <property type="entry name" value="RNase_HI_RT_Ty3"/>
    <property type="match status" value="1"/>
</dbReference>
<protein>
    <recommendedName>
        <fullName evidence="1">RNA-directed DNA polymerase</fullName>
        <ecNumber evidence="1">2.7.7.49</ecNumber>
    </recommendedName>
</protein>
<dbReference type="STRING" id="174720.A0A0N5C203"/>
<dbReference type="InterPro" id="IPR043128">
    <property type="entry name" value="Rev_trsase/Diguanyl_cyclase"/>
</dbReference>
<dbReference type="InterPro" id="IPR043502">
    <property type="entry name" value="DNA/RNA_pol_sf"/>
</dbReference>
<dbReference type="SUPFAM" id="SSF53098">
    <property type="entry name" value="Ribonuclease H-like"/>
    <property type="match status" value="1"/>
</dbReference>
<proteinExistence type="predicted"/>
<dbReference type="InterPro" id="IPR036397">
    <property type="entry name" value="RNaseH_sf"/>
</dbReference>
<dbReference type="PANTHER" id="PTHR37984:SF5">
    <property type="entry name" value="PROTEIN NYNRIN-LIKE"/>
    <property type="match status" value="1"/>
</dbReference>
<dbReference type="WBParaSite" id="SPAL_0001202200.1">
    <property type="protein sequence ID" value="SPAL_0001202200.1"/>
    <property type="gene ID" value="SPAL_0001202200"/>
</dbReference>
<dbReference type="InterPro" id="IPR050951">
    <property type="entry name" value="Retrovirus_Pol_polyprotein"/>
</dbReference>
<dbReference type="GO" id="GO:0015074">
    <property type="term" value="P:DNA integration"/>
    <property type="evidence" value="ECO:0007669"/>
    <property type="project" value="InterPro"/>
</dbReference>
<dbReference type="GO" id="GO:0042575">
    <property type="term" value="C:DNA polymerase complex"/>
    <property type="evidence" value="ECO:0007669"/>
    <property type="project" value="UniProtKB-ARBA"/>
</dbReference>
<dbReference type="Gene3D" id="3.30.420.10">
    <property type="entry name" value="Ribonuclease H-like superfamily/Ribonuclease H"/>
    <property type="match status" value="1"/>
</dbReference>
<dbReference type="Gene3D" id="3.30.70.270">
    <property type="match status" value="2"/>
</dbReference>
<dbReference type="FunFam" id="3.30.70.270:FF:000020">
    <property type="entry name" value="Transposon Tf2-6 polyprotein-like Protein"/>
    <property type="match status" value="1"/>
</dbReference>
<dbReference type="Gene3D" id="1.10.340.70">
    <property type="match status" value="1"/>
</dbReference>
<dbReference type="SUPFAM" id="SSF56672">
    <property type="entry name" value="DNA/RNA polymerases"/>
    <property type="match status" value="1"/>
</dbReference>
<feature type="domain" description="Reverse transcriptase" evidence="4">
    <location>
        <begin position="1"/>
        <end position="69"/>
    </location>
</feature>
<dbReference type="InterPro" id="IPR012337">
    <property type="entry name" value="RNaseH-like_sf"/>
</dbReference>
<keyword evidence="6" id="KW-1185">Reference proteome</keyword>
<feature type="region of interest" description="Disordered" evidence="3">
    <location>
        <begin position="309"/>
        <end position="340"/>
    </location>
</feature>
<feature type="domain" description="Integrase catalytic" evidence="5">
    <location>
        <begin position="409"/>
        <end position="568"/>
    </location>
</feature>
<dbReference type="PANTHER" id="PTHR37984">
    <property type="entry name" value="PROTEIN CBG26694"/>
    <property type="match status" value="1"/>
</dbReference>
<dbReference type="AlphaFoldDB" id="A0A0N5C203"/>
<reference evidence="7" key="1">
    <citation type="submission" date="2017-02" db="UniProtKB">
        <authorList>
            <consortium name="WormBaseParasite"/>
        </authorList>
    </citation>
    <scope>IDENTIFICATION</scope>
</reference>
<accession>A0A0N5C203</accession>
<dbReference type="Pfam" id="PF17921">
    <property type="entry name" value="Integrase_H2C2"/>
    <property type="match status" value="1"/>
</dbReference>
<evidence type="ECO:0000256" key="1">
    <source>
        <dbReference type="ARBA" id="ARBA00012493"/>
    </source>
</evidence>
<keyword evidence="2" id="KW-0511">Multifunctional enzyme</keyword>
<dbReference type="InterPro" id="IPR041577">
    <property type="entry name" value="RT_RNaseH_2"/>
</dbReference>
<dbReference type="InterPro" id="IPR041588">
    <property type="entry name" value="Integrase_H2C2"/>
</dbReference>
<evidence type="ECO:0000256" key="3">
    <source>
        <dbReference type="SAM" id="MobiDB-lite"/>
    </source>
</evidence>
<name>A0A0N5C203_STREA</name>
<evidence type="ECO:0000256" key="2">
    <source>
        <dbReference type="ARBA" id="ARBA00023268"/>
    </source>
</evidence>
<dbReference type="EC" id="2.7.7.49" evidence="1"/>
<evidence type="ECO:0000259" key="5">
    <source>
        <dbReference type="PROSITE" id="PS50994"/>
    </source>
</evidence>
<dbReference type="PROSITE" id="PS50994">
    <property type="entry name" value="INTEGRASE"/>
    <property type="match status" value="1"/>
</dbReference>
<dbReference type="Gene3D" id="3.10.20.370">
    <property type="match status" value="1"/>
</dbReference>
<dbReference type="Pfam" id="PF17919">
    <property type="entry name" value="RT_RNaseH_2"/>
    <property type="match status" value="1"/>
</dbReference>
<evidence type="ECO:0000313" key="7">
    <source>
        <dbReference type="WBParaSite" id="SPAL_0001202200.1"/>
    </source>
</evidence>
<evidence type="ECO:0000313" key="6">
    <source>
        <dbReference type="Proteomes" id="UP000046392"/>
    </source>
</evidence>
<dbReference type="InterPro" id="IPR000477">
    <property type="entry name" value="RT_dom"/>
</dbReference>
<dbReference type="Pfam" id="PF00078">
    <property type="entry name" value="RVT_1"/>
    <property type="match status" value="1"/>
</dbReference>
<sequence>MVIDQVLEPCKEYCFAYVDDILICSKYSLLNHFKDIRSVLQRLIDYNLKINFAKCTIAAEKLDFLGFEFTAEGRKPSNHALEAIDEIPAPRTLRALRRLLGKINFHRVFLHKISETEIPLLNLLKKNTKFTWNQECDLALQKIKTQLKQVCRLKLPDFSREFILHSDASQDSNAAVLMQQELDGTLRPIAFYSKRNPQRSNKCPAVYLELRGLVEAMQKFRIWLLGGFTRIFTDHKPLKNLILHNTDSRLYHYINIMSEYAYELEYLPGCKNLVADCLSRTHLKRIECPDNILITNPPIEDDIELNEQVDNSHESTINQSSDKPVDEIPKNLNELSRSDEPTSEEKLQLFQFFHDSLGHPCYERIKPLIQRRRSWRNLSKDLKSYLSKCSVCLQRNETHAIKLPNAMISATRPLESMNLDLLGPFPQSDEGYKFILGIIDVNTRYAIMEPIRSSSSNDILTALENVLFFRYGSPIELRVDNASYFRSSLFKTIKHLYGTTVNYGTAYLHESSAPIERLFRTLQNTISKLPNKSYHSWHNLVPKATFFYNSTIHSTLKCSPYKLWHGYEPVFKYDIENCKTNLNYIVDKDLSEHERQASWKLAQMMSDAMRDEANIPTPKTINKDDSTTANLKKLSLLTPGTKVLVKIPQLHKKDEIGKFQMQYESGYVVIKRENNSFYVRKHNRGRCRKVHVNFLKIDTSDGNSQDNDNLDL</sequence>
<dbReference type="Proteomes" id="UP000046392">
    <property type="component" value="Unplaced"/>
</dbReference>
<dbReference type="GO" id="GO:0003676">
    <property type="term" value="F:nucleic acid binding"/>
    <property type="evidence" value="ECO:0007669"/>
    <property type="project" value="InterPro"/>
</dbReference>
<dbReference type="GO" id="GO:0003964">
    <property type="term" value="F:RNA-directed DNA polymerase activity"/>
    <property type="evidence" value="ECO:0007669"/>
    <property type="project" value="UniProtKB-EC"/>
</dbReference>
<dbReference type="InterPro" id="IPR001584">
    <property type="entry name" value="Integrase_cat-core"/>
</dbReference>
<evidence type="ECO:0000259" key="4">
    <source>
        <dbReference type="PROSITE" id="PS50878"/>
    </source>
</evidence>
<dbReference type="PROSITE" id="PS50878">
    <property type="entry name" value="RT_POL"/>
    <property type="match status" value="1"/>
</dbReference>
<organism evidence="6 7">
    <name type="scientific">Strongyloides papillosus</name>
    <name type="common">Intestinal threadworm</name>
    <dbReference type="NCBI Taxonomy" id="174720"/>
    <lineage>
        <taxon>Eukaryota</taxon>
        <taxon>Metazoa</taxon>
        <taxon>Ecdysozoa</taxon>
        <taxon>Nematoda</taxon>
        <taxon>Chromadorea</taxon>
        <taxon>Rhabditida</taxon>
        <taxon>Tylenchina</taxon>
        <taxon>Panagrolaimomorpha</taxon>
        <taxon>Strongyloidoidea</taxon>
        <taxon>Strongyloididae</taxon>
        <taxon>Strongyloides</taxon>
    </lineage>
</organism>